<dbReference type="EMBL" id="MLFT02000003">
    <property type="protein sequence ID" value="PHT54474.1"/>
    <property type="molecule type" value="Genomic_DNA"/>
</dbReference>
<evidence type="ECO:0000256" key="1">
    <source>
        <dbReference type="ARBA" id="ARBA00022821"/>
    </source>
</evidence>
<accession>A0A2G2XAD5</accession>
<dbReference type="Gene3D" id="3.40.50.300">
    <property type="entry name" value="P-loop containing nucleotide triphosphate hydrolases"/>
    <property type="match status" value="2"/>
</dbReference>
<dbReference type="OrthoDB" id="5279713at2759"/>
<dbReference type="AlphaFoldDB" id="A0A2G2XAD5"/>
<dbReference type="InterPro" id="IPR027417">
    <property type="entry name" value="P-loop_NTPase"/>
</dbReference>
<keyword evidence="4" id="KW-1185">Reference proteome</keyword>
<name>A0A2G2XAD5_CAPBA</name>
<evidence type="ECO:0000313" key="3">
    <source>
        <dbReference type="EMBL" id="PHT54474.1"/>
    </source>
</evidence>
<evidence type="ECO:0000259" key="2">
    <source>
        <dbReference type="Pfam" id="PF00931"/>
    </source>
</evidence>
<dbReference type="PANTHER" id="PTHR36766:SF61">
    <property type="entry name" value="NB-ARC DOMAIN DISEASE RESISTANCE PROTEIN"/>
    <property type="match status" value="1"/>
</dbReference>
<dbReference type="InterPro" id="IPR002182">
    <property type="entry name" value="NB-ARC"/>
</dbReference>
<proteinExistence type="predicted"/>
<dbReference type="Proteomes" id="UP000224567">
    <property type="component" value="Unassembled WGS sequence"/>
</dbReference>
<protein>
    <recommendedName>
        <fullName evidence="2">NB-ARC domain-containing protein</fullName>
    </recommendedName>
</protein>
<organism evidence="3 4">
    <name type="scientific">Capsicum baccatum</name>
    <name type="common">Peruvian pepper</name>
    <dbReference type="NCBI Taxonomy" id="33114"/>
    <lineage>
        <taxon>Eukaryota</taxon>
        <taxon>Viridiplantae</taxon>
        <taxon>Streptophyta</taxon>
        <taxon>Embryophyta</taxon>
        <taxon>Tracheophyta</taxon>
        <taxon>Spermatophyta</taxon>
        <taxon>Magnoliopsida</taxon>
        <taxon>eudicotyledons</taxon>
        <taxon>Gunneridae</taxon>
        <taxon>Pentapetalae</taxon>
        <taxon>asterids</taxon>
        <taxon>lamiids</taxon>
        <taxon>Solanales</taxon>
        <taxon>Solanaceae</taxon>
        <taxon>Solanoideae</taxon>
        <taxon>Capsiceae</taxon>
        <taxon>Capsicum</taxon>
    </lineage>
</organism>
<feature type="domain" description="NB-ARC" evidence="2">
    <location>
        <begin position="200"/>
        <end position="272"/>
    </location>
</feature>
<dbReference type="SUPFAM" id="SSF52540">
    <property type="entry name" value="P-loop containing nucleoside triphosphate hydrolases"/>
    <property type="match status" value="1"/>
</dbReference>
<dbReference type="Pfam" id="PF00931">
    <property type="entry name" value="NB-ARC"/>
    <property type="match status" value="1"/>
</dbReference>
<keyword evidence="1" id="KW-0611">Plant defense</keyword>
<evidence type="ECO:0000313" key="4">
    <source>
        <dbReference type="Proteomes" id="UP000224567"/>
    </source>
</evidence>
<reference evidence="3 4" key="1">
    <citation type="journal article" date="2017" name="Genome Biol.">
        <title>New reference genome sequences of hot pepper reveal the massive evolution of plant disease-resistance genes by retroduplication.</title>
        <authorList>
            <person name="Kim S."/>
            <person name="Park J."/>
            <person name="Yeom S.I."/>
            <person name="Kim Y.M."/>
            <person name="Seo E."/>
            <person name="Kim K.T."/>
            <person name="Kim M.S."/>
            <person name="Lee J.M."/>
            <person name="Cheong K."/>
            <person name="Shin H.S."/>
            <person name="Kim S.B."/>
            <person name="Han K."/>
            <person name="Lee J."/>
            <person name="Park M."/>
            <person name="Lee H.A."/>
            <person name="Lee H.Y."/>
            <person name="Lee Y."/>
            <person name="Oh S."/>
            <person name="Lee J.H."/>
            <person name="Choi E."/>
            <person name="Choi E."/>
            <person name="Lee S.E."/>
            <person name="Jeon J."/>
            <person name="Kim H."/>
            <person name="Choi G."/>
            <person name="Song H."/>
            <person name="Lee J."/>
            <person name="Lee S.C."/>
            <person name="Kwon J.K."/>
            <person name="Lee H.Y."/>
            <person name="Koo N."/>
            <person name="Hong Y."/>
            <person name="Kim R.W."/>
            <person name="Kang W.H."/>
            <person name="Huh J.H."/>
            <person name="Kang B.C."/>
            <person name="Yang T.J."/>
            <person name="Lee Y.H."/>
            <person name="Bennetzen J.L."/>
            <person name="Choi D."/>
        </authorList>
    </citation>
    <scope>NUCLEOTIDE SEQUENCE [LARGE SCALE GENOMIC DNA]</scope>
    <source>
        <strain evidence="4">cv. PBC81</strain>
    </source>
</reference>
<dbReference type="STRING" id="33114.A0A2G2XAD5"/>
<reference evidence="4" key="2">
    <citation type="journal article" date="2017" name="J. Anim. Genet.">
        <title>Multiple reference genome sequences of hot pepper reveal the massive evolution of plant disease resistance genes by retroduplication.</title>
        <authorList>
            <person name="Kim S."/>
            <person name="Park J."/>
            <person name="Yeom S.-I."/>
            <person name="Kim Y.-M."/>
            <person name="Seo E."/>
            <person name="Kim K.-T."/>
            <person name="Kim M.-S."/>
            <person name="Lee J.M."/>
            <person name="Cheong K."/>
            <person name="Shin H.-S."/>
            <person name="Kim S.-B."/>
            <person name="Han K."/>
            <person name="Lee J."/>
            <person name="Park M."/>
            <person name="Lee H.-A."/>
            <person name="Lee H.-Y."/>
            <person name="Lee Y."/>
            <person name="Oh S."/>
            <person name="Lee J.H."/>
            <person name="Choi E."/>
            <person name="Choi E."/>
            <person name="Lee S.E."/>
            <person name="Jeon J."/>
            <person name="Kim H."/>
            <person name="Choi G."/>
            <person name="Song H."/>
            <person name="Lee J."/>
            <person name="Lee S.-C."/>
            <person name="Kwon J.-K."/>
            <person name="Lee H.-Y."/>
            <person name="Koo N."/>
            <person name="Hong Y."/>
            <person name="Kim R.W."/>
            <person name="Kang W.-H."/>
            <person name="Huh J.H."/>
            <person name="Kang B.-C."/>
            <person name="Yang T.-J."/>
            <person name="Lee Y.-H."/>
            <person name="Bennetzen J.L."/>
            <person name="Choi D."/>
        </authorList>
    </citation>
    <scope>NUCLEOTIDE SEQUENCE [LARGE SCALE GENOMIC DNA]</scope>
    <source>
        <strain evidence="4">cv. PBC81</strain>
    </source>
</reference>
<dbReference type="GO" id="GO:0006952">
    <property type="term" value="P:defense response"/>
    <property type="evidence" value="ECO:0007669"/>
    <property type="project" value="UniProtKB-KW"/>
</dbReference>
<sequence length="298" mass="33495">MDPVQESVTFPSIVKDKMVLLDMLLAKLQSVVNIARALNMHSHLRKLEFFIGHSEYVNYYPHQVTKMLKLALYRDEHVIEKYEIFTLRKQLLFPSRLNRFACRVGLCLKIRKLVKKLDKIEECRGVALCPSASAPRERALAHTQTSVRCPDVLGRDTDRDIVVEMLLTSGNEASLFVIPIVGVGGMGKTTLAKLVYSDPRILIVLDDVWNEDPMKWDELKKSLVVGACGNKILVTTRNEAVAFVMGTVPPYCLKGLLSEDCLTLFLKNAFKQGYEVLYPNLVGIASDLVQNCEGNPLV</sequence>
<dbReference type="PANTHER" id="PTHR36766">
    <property type="entry name" value="PLANT BROAD-SPECTRUM MILDEW RESISTANCE PROTEIN RPW8"/>
    <property type="match status" value="1"/>
</dbReference>
<gene>
    <name evidence="3" type="ORF">CQW23_08936</name>
</gene>
<dbReference type="GO" id="GO:0043531">
    <property type="term" value="F:ADP binding"/>
    <property type="evidence" value="ECO:0007669"/>
    <property type="project" value="InterPro"/>
</dbReference>
<comment type="caution">
    <text evidence="3">The sequence shown here is derived from an EMBL/GenBank/DDBJ whole genome shotgun (WGS) entry which is preliminary data.</text>
</comment>